<protein>
    <submittedName>
        <fullName evidence="3">VTT domain-containing protein</fullName>
    </submittedName>
</protein>
<evidence type="ECO:0000256" key="1">
    <source>
        <dbReference type="SAM" id="Phobius"/>
    </source>
</evidence>
<accession>A0A9X2KU85</accession>
<evidence type="ECO:0000313" key="3">
    <source>
        <dbReference type="EMBL" id="MCP8899982.1"/>
    </source>
</evidence>
<gene>
    <name evidence="3" type="ORF">M6D89_11795</name>
</gene>
<reference evidence="3" key="1">
    <citation type="submission" date="2022-05" db="EMBL/GenBank/DDBJ databases">
        <authorList>
            <person name="Sun H.-N."/>
        </authorList>
    </citation>
    <scope>NUCLEOTIDE SEQUENCE</scope>
    <source>
        <strain evidence="3">HB14</strain>
    </source>
</reference>
<dbReference type="EMBL" id="JAMFTH010000003">
    <property type="protein sequence ID" value="MCP8899982.1"/>
    <property type="molecule type" value="Genomic_DNA"/>
</dbReference>
<evidence type="ECO:0000259" key="2">
    <source>
        <dbReference type="Pfam" id="PF09335"/>
    </source>
</evidence>
<dbReference type="PANTHER" id="PTHR42709:SF11">
    <property type="entry name" value="DEDA FAMILY PROTEIN"/>
    <property type="match status" value="1"/>
</dbReference>
<dbReference type="InterPro" id="IPR032816">
    <property type="entry name" value="VTT_dom"/>
</dbReference>
<dbReference type="Pfam" id="PF09335">
    <property type="entry name" value="VTT_dom"/>
    <property type="match status" value="1"/>
</dbReference>
<dbReference type="PANTHER" id="PTHR42709">
    <property type="entry name" value="ALKALINE PHOSPHATASE LIKE PROTEIN"/>
    <property type="match status" value="1"/>
</dbReference>
<keyword evidence="4" id="KW-1185">Reference proteome</keyword>
<feature type="transmembrane region" description="Helical" evidence="1">
    <location>
        <begin position="23"/>
        <end position="46"/>
    </location>
</feature>
<dbReference type="RefSeq" id="WP_253968274.1">
    <property type="nucleotide sequence ID" value="NZ_JAMFTH010000003.1"/>
</dbReference>
<organism evidence="3 4">
    <name type="scientific">Gilvimarinus xylanilyticus</name>
    <dbReference type="NCBI Taxonomy" id="2944139"/>
    <lineage>
        <taxon>Bacteria</taxon>
        <taxon>Pseudomonadati</taxon>
        <taxon>Pseudomonadota</taxon>
        <taxon>Gammaproteobacteria</taxon>
        <taxon>Cellvibrionales</taxon>
        <taxon>Cellvibrionaceae</taxon>
        <taxon>Gilvimarinus</taxon>
    </lineage>
</organism>
<reference evidence="3" key="2">
    <citation type="submission" date="2023-01" db="EMBL/GenBank/DDBJ databases">
        <title>Gilvimarinus xylanilyticus HB14 isolated from Caulerpa lentillifera aquaculture base in Hainan, China.</title>
        <authorList>
            <person name="Zhang Y.-J."/>
        </authorList>
    </citation>
    <scope>NUCLEOTIDE SEQUENCE</scope>
    <source>
        <strain evidence="3">HB14</strain>
    </source>
</reference>
<feature type="transmembrane region" description="Helical" evidence="1">
    <location>
        <begin position="137"/>
        <end position="161"/>
    </location>
</feature>
<name>A0A9X2KU85_9GAMM</name>
<dbReference type="Proteomes" id="UP001139319">
    <property type="component" value="Unassembled WGS sequence"/>
</dbReference>
<evidence type="ECO:0000313" key="4">
    <source>
        <dbReference type="Proteomes" id="UP001139319"/>
    </source>
</evidence>
<comment type="caution">
    <text evidence="3">The sequence shown here is derived from an EMBL/GenBank/DDBJ whole genome shotgun (WGS) entry which is preliminary data.</text>
</comment>
<feature type="transmembrane region" description="Helical" evidence="1">
    <location>
        <begin position="103"/>
        <end position="125"/>
    </location>
</feature>
<feature type="domain" description="VTT" evidence="2">
    <location>
        <begin position="56"/>
        <end position="158"/>
    </location>
</feature>
<dbReference type="AlphaFoldDB" id="A0A9X2KU85"/>
<keyword evidence="1" id="KW-1133">Transmembrane helix</keyword>
<feature type="transmembrane region" description="Helical" evidence="1">
    <location>
        <begin position="181"/>
        <end position="199"/>
    </location>
</feature>
<dbReference type="GO" id="GO:0005886">
    <property type="term" value="C:plasma membrane"/>
    <property type="evidence" value="ECO:0007669"/>
    <property type="project" value="TreeGrafter"/>
</dbReference>
<dbReference type="InterPro" id="IPR051311">
    <property type="entry name" value="DedA_domain"/>
</dbReference>
<keyword evidence="1" id="KW-0472">Membrane</keyword>
<feature type="transmembrane region" description="Helical" evidence="1">
    <location>
        <begin position="58"/>
        <end position="83"/>
    </location>
</feature>
<proteinExistence type="predicted"/>
<keyword evidence="1" id="KW-0812">Transmembrane</keyword>
<sequence>MEQKFASARAKKWFDRISHSPHMLWLIGVLSFLETIIVPVPIELVLIPLMAANRDRIWRIAFITTAACLLASLVGYGVGMAFFESLGRWVVETMGWQKPFEQFQAFFEQYGFGAIVVVGILPIPFQVAMLSAGMTGYPIYLFVLAALVARGVRYFGLAWLVFKYGDRVQQMWQEHALKTSLIAGGVVAALYAVTHYLAATVF</sequence>